<accession>A0A9W9NN20</accession>
<protein>
    <submittedName>
        <fullName evidence="3">Uncharacterized protein</fullName>
    </submittedName>
</protein>
<sequence>METSPTVTNSAGLFTTRTVIQEDPHALYDCLKHKQYALKQIQKDILNAGHQNIEGTIASMLLLVWQDLMDSGKDSWKYHLNALRKTAQLQKFSKSSSGISVSFGFRGLEDYLEMTYAALHILGTTFIQSKDPYQPLFSTLPTQDMTKLSDGEVWAGCPGEILHIISSINDISRTQSSPAGPATQIMLDLTAFSPIKWAVGSSQPNLMKSRYHLATVYKHSAMIYLHQVFHQLPRLSDAKMTDPGSLDSAVLHIQSISPKDPHFKSLVWPAFVIGAEIKIEAHKLVITQTFEQLCDIWRCQNVSNALNVLQNLWKRDNEIPDFIPWIGEIHRSGMDWIFV</sequence>
<reference evidence="3" key="2">
    <citation type="journal article" date="2023" name="IMA Fungus">
        <title>Comparative genomic study of the Penicillium genus elucidates a diverse pangenome and 15 lateral gene transfer events.</title>
        <authorList>
            <person name="Petersen C."/>
            <person name="Sorensen T."/>
            <person name="Nielsen M.R."/>
            <person name="Sondergaard T.E."/>
            <person name="Sorensen J.L."/>
            <person name="Fitzpatrick D.A."/>
            <person name="Frisvad J.C."/>
            <person name="Nielsen K.L."/>
        </authorList>
    </citation>
    <scope>NUCLEOTIDE SEQUENCE</scope>
    <source>
        <strain evidence="3">IBT 23319</strain>
    </source>
</reference>
<dbReference type="PANTHER" id="PTHR37534">
    <property type="entry name" value="TRANSCRIPTIONAL ACTIVATOR PROTEIN UGA3"/>
    <property type="match status" value="1"/>
</dbReference>
<evidence type="ECO:0000313" key="4">
    <source>
        <dbReference type="Proteomes" id="UP001147733"/>
    </source>
</evidence>
<dbReference type="RefSeq" id="XP_056497838.1">
    <property type="nucleotide sequence ID" value="XM_056648073.1"/>
</dbReference>
<keyword evidence="4" id="KW-1185">Reference proteome</keyword>
<evidence type="ECO:0000256" key="1">
    <source>
        <dbReference type="ARBA" id="ARBA00004123"/>
    </source>
</evidence>
<dbReference type="Proteomes" id="UP001147733">
    <property type="component" value="Unassembled WGS sequence"/>
</dbReference>
<dbReference type="Pfam" id="PF11951">
    <property type="entry name" value="Fungal_trans_2"/>
    <property type="match status" value="1"/>
</dbReference>
<evidence type="ECO:0000256" key="2">
    <source>
        <dbReference type="ARBA" id="ARBA00023242"/>
    </source>
</evidence>
<evidence type="ECO:0000313" key="3">
    <source>
        <dbReference type="EMBL" id="KAJ5222915.1"/>
    </source>
</evidence>
<dbReference type="OrthoDB" id="5380854at2759"/>
<dbReference type="EMBL" id="JAPQKT010000008">
    <property type="protein sequence ID" value="KAJ5222915.1"/>
    <property type="molecule type" value="Genomic_DNA"/>
</dbReference>
<comment type="subcellular location">
    <subcellularLocation>
        <location evidence="1">Nucleus</location>
    </subcellularLocation>
</comment>
<keyword evidence="2" id="KW-0539">Nucleus</keyword>
<comment type="caution">
    <text evidence="3">The sequence shown here is derived from an EMBL/GenBank/DDBJ whole genome shotgun (WGS) entry which is preliminary data.</text>
</comment>
<proteinExistence type="predicted"/>
<dbReference type="GO" id="GO:0005634">
    <property type="term" value="C:nucleus"/>
    <property type="evidence" value="ECO:0007669"/>
    <property type="project" value="UniProtKB-SubCell"/>
</dbReference>
<dbReference type="PANTHER" id="PTHR37534:SF46">
    <property type="entry name" value="ZN(II)2CYS6 TRANSCRIPTION FACTOR (EUROFUNG)"/>
    <property type="match status" value="1"/>
</dbReference>
<dbReference type="GeneID" id="81387240"/>
<gene>
    <name evidence="3" type="ORF">N7469_009155</name>
</gene>
<name>A0A9W9NN20_PENCI</name>
<dbReference type="InterPro" id="IPR021858">
    <property type="entry name" value="Fun_TF"/>
</dbReference>
<dbReference type="AlphaFoldDB" id="A0A9W9NN20"/>
<reference evidence="3" key="1">
    <citation type="submission" date="2022-11" db="EMBL/GenBank/DDBJ databases">
        <authorList>
            <person name="Petersen C."/>
        </authorList>
    </citation>
    <scope>NUCLEOTIDE SEQUENCE</scope>
    <source>
        <strain evidence="3">IBT 23319</strain>
    </source>
</reference>
<organism evidence="3 4">
    <name type="scientific">Penicillium citrinum</name>
    <dbReference type="NCBI Taxonomy" id="5077"/>
    <lineage>
        <taxon>Eukaryota</taxon>
        <taxon>Fungi</taxon>
        <taxon>Dikarya</taxon>
        <taxon>Ascomycota</taxon>
        <taxon>Pezizomycotina</taxon>
        <taxon>Eurotiomycetes</taxon>
        <taxon>Eurotiomycetidae</taxon>
        <taxon>Eurotiales</taxon>
        <taxon>Aspergillaceae</taxon>
        <taxon>Penicillium</taxon>
    </lineage>
</organism>